<protein>
    <submittedName>
        <fullName evidence="2">Uncharacterized protein</fullName>
    </submittedName>
</protein>
<gene>
    <name evidence="2" type="ORF">g.44212</name>
</gene>
<proteinExistence type="predicted"/>
<name>A0A1B6H151_9HEMI</name>
<feature type="compositionally biased region" description="Basic and acidic residues" evidence="1">
    <location>
        <begin position="1"/>
        <end position="14"/>
    </location>
</feature>
<feature type="compositionally biased region" description="Basic and acidic residues" evidence="1">
    <location>
        <begin position="35"/>
        <end position="79"/>
    </location>
</feature>
<evidence type="ECO:0000313" key="2">
    <source>
        <dbReference type="EMBL" id="JAS68381.1"/>
    </source>
</evidence>
<feature type="non-terminal residue" evidence="2">
    <location>
        <position position="1"/>
    </location>
</feature>
<dbReference type="EMBL" id="GECZ01001388">
    <property type="protein sequence ID" value="JAS68381.1"/>
    <property type="molecule type" value="Transcribed_RNA"/>
</dbReference>
<dbReference type="AlphaFoldDB" id="A0A1B6H151"/>
<reference evidence="2" key="1">
    <citation type="submission" date="2015-11" db="EMBL/GenBank/DDBJ databases">
        <title>De novo transcriptome assembly of four potential Pierce s Disease insect vectors from Arizona vineyards.</title>
        <authorList>
            <person name="Tassone E.E."/>
        </authorList>
    </citation>
    <scope>NUCLEOTIDE SEQUENCE</scope>
</reference>
<accession>A0A1B6H151</accession>
<evidence type="ECO:0000256" key="1">
    <source>
        <dbReference type="SAM" id="MobiDB-lite"/>
    </source>
</evidence>
<feature type="compositionally biased region" description="Basic and acidic residues" evidence="1">
    <location>
        <begin position="87"/>
        <end position="103"/>
    </location>
</feature>
<organism evidence="2">
    <name type="scientific">Cuerna arida</name>
    <dbReference type="NCBI Taxonomy" id="1464854"/>
    <lineage>
        <taxon>Eukaryota</taxon>
        <taxon>Metazoa</taxon>
        <taxon>Ecdysozoa</taxon>
        <taxon>Arthropoda</taxon>
        <taxon>Hexapoda</taxon>
        <taxon>Insecta</taxon>
        <taxon>Pterygota</taxon>
        <taxon>Neoptera</taxon>
        <taxon>Paraneoptera</taxon>
        <taxon>Hemiptera</taxon>
        <taxon>Auchenorrhyncha</taxon>
        <taxon>Membracoidea</taxon>
        <taxon>Cicadellidae</taxon>
        <taxon>Cicadellinae</taxon>
        <taxon>Proconiini</taxon>
        <taxon>Cuerna</taxon>
    </lineage>
</organism>
<feature type="region of interest" description="Disordered" evidence="1">
    <location>
        <begin position="1"/>
        <end position="151"/>
    </location>
</feature>
<sequence>VARRNVWENGRRCDPLQGPAALEDQDVQSQEGTDQEAKEGDHEGRLVEDAVKHVVEEAHEPYDGEETGPRQRVETDRELSQGFHEGCQGHHRQDDRIPRRGEVEDGQLDVTHHRQLVVSHPHHQDHEVDQEGAGPHPKPSFLHGGGHSGHI</sequence>